<accession>A0A2P2P478</accession>
<name>A0A2P2P478_RHIMU</name>
<dbReference type="AlphaFoldDB" id="A0A2P2P478"/>
<proteinExistence type="predicted"/>
<sequence>MCSFAITPTAAAADSARLSSSISIRSRLELAAPLSANLQEASPSGSESYSNLFPSQLGVEPTWWRCWFS</sequence>
<reference evidence="1" key="1">
    <citation type="submission" date="2018-02" db="EMBL/GenBank/DDBJ databases">
        <title>Rhizophora mucronata_Transcriptome.</title>
        <authorList>
            <person name="Meera S.P."/>
            <person name="Sreeshan A."/>
            <person name="Augustine A."/>
        </authorList>
    </citation>
    <scope>NUCLEOTIDE SEQUENCE</scope>
    <source>
        <tissue evidence="1">Leaf</tissue>
    </source>
</reference>
<protein>
    <submittedName>
        <fullName evidence="1">Uncharacterized protein</fullName>
    </submittedName>
</protein>
<evidence type="ECO:0000313" key="1">
    <source>
        <dbReference type="EMBL" id="MBX49530.1"/>
    </source>
</evidence>
<organism evidence="1">
    <name type="scientific">Rhizophora mucronata</name>
    <name type="common">Asiatic mangrove</name>
    <dbReference type="NCBI Taxonomy" id="61149"/>
    <lineage>
        <taxon>Eukaryota</taxon>
        <taxon>Viridiplantae</taxon>
        <taxon>Streptophyta</taxon>
        <taxon>Embryophyta</taxon>
        <taxon>Tracheophyta</taxon>
        <taxon>Spermatophyta</taxon>
        <taxon>Magnoliopsida</taxon>
        <taxon>eudicotyledons</taxon>
        <taxon>Gunneridae</taxon>
        <taxon>Pentapetalae</taxon>
        <taxon>rosids</taxon>
        <taxon>fabids</taxon>
        <taxon>Malpighiales</taxon>
        <taxon>Rhizophoraceae</taxon>
        <taxon>Rhizophora</taxon>
    </lineage>
</organism>
<dbReference type="EMBL" id="GGEC01069046">
    <property type="protein sequence ID" value="MBX49530.1"/>
    <property type="molecule type" value="Transcribed_RNA"/>
</dbReference>